<dbReference type="InterPro" id="IPR036047">
    <property type="entry name" value="F-box-like_dom_sf"/>
</dbReference>
<feature type="domain" description="F-box" evidence="1">
    <location>
        <begin position="28"/>
        <end position="79"/>
    </location>
</feature>
<organism evidence="2 3">
    <name type="scientific">Gloeophyllum trabeum (strain ATCC 11539 / FP-39264 / Madison 617)</name>
    <name type="common">Brown rot fungus</name>
    <dbReference type="NCBI Taxonomy" id="670483"/>
    <lineage>
        <taxon>Eukaryota</taxon>
        <taxon>Fungi</taxon>
        <taxon>Dikarya</taxon>
        <taxon>Basidiomycota</taxon>
        <taxon>Agaricomycotina</taxon>
        <taxon>Agaricomycetes</taxon>
        <taxon>Gloeophyllales</taxon>
        <taxon>Gloeophyllaceae</taxon>
        <taxon>Gloeophyllum</taxon>
    </lineage>
</organism>
<dbReference type="SUPFAM" id="SSF81383">
    <property type="entry name" value="F-box domain"/>
    <property type="match status" value="1"/>
</dbReference>
<gene>
    <name evidence="2" type="ORF">GLOTRDRAFT_91929</name>
</gene>
<dbReference type="GeneID" id="19309343"/>
<dbReference type="OrthoDB" id="2269034at2759"/>
<protein>
    <recommendedName>
        <fullName evidence="1">F-box domain-containing protein</fullName>
    </recommendedName>
</protein>
<dbReference type="HOGENOM" id="CLU_466229_0_0_1"/>
<dbReference type="AlphaFoldDB" id="S7RYS3"/>
<dbReference type="EMBL" id="KB469298">
    <property type="protein sequence ID" value="EPQ58549.1"/>
    <property type="molecule type" value="Genomic_DNA"/>
</dbReference>
<name>S7RYS3_GLOTA</name>
<accession>S7RYS3</accession>
<dbReference type="RefSeq" id="XP_007863699.1">
    <property type="nucleotide sequence ID" value="XM_007865508.1"/>
</dbReference>
<sequence length="515" mass="57836">MSAAYESRDVCSCRNKESLVQHNELATINRLPEELLCDIFLRTRPDDDAWELPLRVSHVCSHWRLVSLGYPLLWNHVDFDCFGPALISELLSRTRGTTLHVRITDKSLCRHDVPSLRNLWPSTISNACFLSLICPRMALDSDLFNWLVSTPAPRLEWLQIDGSGLWHIQSISPDQFFGGLSPTLQQLDALNLPWALQPGFCKGLSKLNLVSGNNMHSTTHDGFNIIQVLRDCPDIEQLILHGPYDMIGPDMPDISCPVNLRRLRQLTLNLQAHLLLYVLRHIIIPPGSTVRIQSRGFPRFPAALAGIPPHLPSIGHMDGITIRIRSNPSRSDLFARELNISGTTIFGGELGIELDDQYSGSTFQGNIVDSILRTYSFSAVRCLCIEGELAAPLRRMEAEDVESAVKILRHVVNLEELTVRSMSDSCSRLWDALARGCRDRQSPTLPALSVLKLQRCIVTPSLMKFFSAWPSVKNLKVLQIVSCMKQRIIYNGDVIAQIREQLSWLSPGTDIQVVN</sequence>
<evidence type="ECO:0000313" key="3">
    <source>
        <dbReference type="Proteomes" id="UP000030669"/>
    </source>
</evidence>
<dbReference type="Pfam" id="PF12937">
    <property type="entry name" value="F-box-like"/>
    <property type="match status" value="1"/>
</dbReference>
<evidence type="ECO:0000313" key="2">
    <source>
        <dbReference type="EMBL" id="EPQ58549.1"/>
    </source>
</evidence>
<keyword evidence="3" id="KW-1185">Reference proteome</keyword>
<evidence type="ECO:0000259" key="1">
    <source>
        <dbReference type="Pfam" id="PF12937"/>
    </source>
</evidence>
<reference evidence="2 3" key="1">
    <citation type="journal article" date="2012" name="Science">
        <title>The Paleozoic origin of enzymatic lignin decomposition reconstructed from 31 fungal genomes.</title>
        <authorList>
            <person name="Floudas D."/>
            <person name="Binder M."/>
            <person name="Riley R."/>
            <person name="Barry K."/>
            <person name="Blanchette R.A."/>
            <person name="Henrissat B."/>
            <person name="Martinez A.T."/>
            <person name="Otillar R."/>
            <person name="Spatafora J.W."/>
            <person name="Yadav J.S."/>
            <person name="Aerts A."/>
            <person name="Benoit I."/>
            <person name="Boyd A."/>
            <person name="Carlson A."/>
            <person name="Copeland A."/>
            <person name="Coutinho P.M."/>
            <person name="de Vries R.P."/>
            <person name="Ferreira P."/>
            <person name="Findley K."/>
            <person name="Foster B."/>
            <person name="Gaskell J."/>
            <person name="Glotzer D."/>
            <person name="Gorecki P."/>
            <person name="Heitman J."/>
            <person name="Hesse C."/>
            <person name="Hori C."/>
            <person name="Igarashi K."/>
            <person name="Jurgens J.A."/>
            <person name="Kallen N."/>
            <person name="Kersten P."/>
            <person name="Kohler A."/>
            <person name="Kuees U."/>
            <person name="Kumar T.K.A."/>
            <person name="Kuo A."/>
            <person name="LaButti K."/>
            <person name="Larrondo L.F."/>
            <person name="Lindquist E."/>
            <person name="Ling A."/>
            <person name="Lombard V."/>
            <person name="Lucas S."/>
            <person name="Lundell T."/>
            <person name="Martin R."/>
            <person name="McLaughlin D.J."/>
            <person name="Morgenstern I."/>
            <person name="Morin E."/>
            <person name="Murat C."/>
            <person name="Nagy L.G."/>
            <person name="Nolan M."/>
            <person name="Ohm R.A."/>
            <person name="Patyshakuliyeva A."/>
            <person name="Rokas A."/>
            <person name="Ruiz-Duenas F.J."/>
            <person name="Sabat G."/>
            <person name="Salamov A."/>
            <person name="Samejima M."/>
            <person name="Schmutz J."/>
            <person name="Slot J.C."/>
            <person name="St John F."/>
            <person name="Stenlid J."/>
            <person name="Sun H."/>
            <person name="Sun S."/>
            <person name="Syed K."/>
            <person name="Tsang A."/>
            <person name="Wiebenga A."/>
            <person name="Young D."/>
            <person name="Pisabarro A."/>
            <person name="Eastwood D.C."/>
            <person name="Martin F."/>
            <person name="Cullen D."/>
            <person name="Grigoriev I.V."/>
            <person name="Hibbett D.S."/>
        </authorList>
    </citation>
    <scope>NUCLEOTIDE SEQUENCE [LARGE SCALE GENOMIC DNA]</scope>
    <source>
        <strain evidence="2 3">ATCC 11539</strain>
    </source>
</reference>
<proteinExistence type="predicted"/>
<dbReference type="SUPFAM" id="SSF52047">
    <property type="entry name" value="RNI-like"/>
    <property type="match status" value="1"/>
</dbReference>
<dbReference type="KEGG" id="gtr:GLOTRDRAFT_91929"/>
<dbReference type="Proteomes" id="UP000030669">
    <property type="component" value="Unassembled WGS sequence"/>
</dbReference>
<dbReference type="Gene3D" id="1.20.1280.50">
    <property type="match status" value="1"/>
</dbReference>
<dbReference type="InterPro" id="IPR001810">
    <property type="entry name" value="F-box_dom"/>
</dbReference>